<dbReference type="AlphaFoldDB" id="A0A7W6ADA9"/>
<accession>A0A7W6ADA9</accession>
<feature type="region of interest" description="Disordered" evidence="1">
    <location>
        <begin position="37"/>
        <end position="122"/>
    </location>
</feature>
<reference evidence="3" key="4">
    <citation type="submission" date="2023-01" db="EMBL/GenBank/DDBJ databases">
        <title>Draft genome sequence of Methylobacterium brachythecii strain NBRC 107710.</title>
        <authorList>
            <person name="Sun Q."/>
            <person name="Mori K."/>
        </authorList>
    </citation>
    <scope>NUCLEOTIDE SEQUENCE</scope>
    <source>
        <strain evidence="3">NBRC 107710</strain>
    </source>
</reference>
<protein>
    <submittedName>
        <fullName evidence="4">Uncharacterized protein</fullName>
    </submittedName>
</protein>
<dbReference type="Proteomes" id="UP001156881">
    <property type="component" value="Unassembled WGS sequence"/>
</dbReference>
<feature type="compositionally biased region" description="Basic and acidic residues" evidence="1">
    <location>
        <begin position="74"/>
        <end position="83"/>
    </location>
</feature>
<proteinExistence type="predicted"/>
<feature type="chain" id="PRO_5030912778" evidence="2">
    <location>
        <begin position="21"/>
        <end position="122"/>
    </location>
</feature>
<reference evidence="6" key="2">
    <citation type="journal article" date="2019" name="Int. J. Syst. Evol. Microbiol.">
        <title>The Global Catalogue of Microorganisms (GCM) 10K type strain sequencing project: providing services to taxonomists for standard genome sequencing and annotation.</title>
        <authorList>
            <consortium name="The Broad Institute Genomics Platform"/>
            <consortium name="The Broad Institute Genome Sequencing Center for Infectious Disease"/>
            <person name="Wu L."/>
            <person name="Ma J."/>
        </authorList>
    </citation>
    <scope>NUCLEOTIDE SEQUENCE [LARGE SCALE GENOMIC DNA]</scope>
    <source>
        <strain evidence="6">NBRC 107710</strain>
    </source>
</reference>
<evidence type="ECO:0000313" key="4">
    <source>
        <dbReference type="EMBL" id="MBB3900613.1"/>
    </source>
</evidence>
<feature type="compositionally biased region" description="Low complexity" evidence="1">
    <location>
        <begin position="40"/>
        <end position="55"/>
    </location>
</feature>
<dbReference type="RefSeq" id="WP_183501415.1">
    <property type="nucleotide sequence ID" value="NZ_BSPG01000005.1"/>
</dbReference>
<evidence type="ECO:0000256" key="2">
    <source>
        <dbReference type="SAM" id="SignalP"/>
    </source>
</evidence>
<evidence type="ECO:0000313" key="6">
    <source>
        <dbReference type="Proteomes" id="UP001156881"/>
    </source>
</evidence>
<comment type="caution">
    <text evidence="4">The sequence shown here is derived from an EMBL/GenBank/DDBJ whole genome shotgun (WGS) entry which is preliminary data.</text>
</comment>
<dbReference type="Proteomes" id="UP000517759">
    <property type="component" value="Unassembled WGS sequence"/>
</dbReference>
<reference evidence="4 5" key="3">
    <citation type="submission" date="2020-08" db="EMBL/GenBank/DDBJ databases">
        <title>Genomic Encyclopedia of Type Strains, Phase IV (KMG-IV): sequencing the most valuable type-strain genomes for metagenomic binning, comparative biology and taxonomic classification.</title>
        <authorList>
            <person name="Goeker M."/>
        </authorList>
    </citation>
    <scope>NUCLEOTIDE SEQUENCE [LARGE SCALE GENOMIC DNA]</scope>
    <source>
        <strain evidence="4 5">DSM 24105</strain>
    </source>
</reference>
<keyword evidence="6" id="KW-1185">Reference proteome</keyword>
<gene>
    <name evidence="3" type="ORF">GCM10007884_14740</name>
    <name evidence="4" type="ORF">GGR33_000093</name>
</gene>
<sequence>MTRIACLAVVLSALAAPVAASPCADEIKTLTGKVQEEGKQAISAGSSGQADAAARGGQGKTGASGEASTAPPEKSADAGKGADKAQAAKVALDEARTADGKGDETGCLDAVGRAKRQLGTVP</sequence>
<name>A0A7W6ADA9_9HYPH</name>
<organism evidence="4 5">
    <name type="scientific">Methylobacterium brachythecii</name>
    <dbReference type="NCBI Taxonomy" id="1176177"/>
    <lineage>
        <taxon>Bacteria</taxon>
        <taxon>Pseudomonadati</taxon>
        <taxon>Pseudomonadota</taxon>
        <taxon>Alphaproteobacteria</taxon>
        <taxon>Hyphomicrobiales</taxon>
        <taxon>Methylobacteriaceae</taxon>
        <taxon>Methylobacterium</taxon>
    </lineage>
</organism>
<evidence type="ECO:0000313" key="3">
    <source>
        <dbReference type="EMBL" id="GLS43489.1"/>
    </source>
</evidence>
<feature type="compositionally biased region" description="Basic and acidic residues" evidence="1">
    <location>
        <begin position="91"/>
        <end position="104"/>
    </location>
</feature>
<feature type="signal peptide" evidence="2">
    <location>
        <begin position="1"/>
        <end position="20"/>
    </location>
</feature>
<reference evidence="3" key="1">
    <citation type="journal article" date="2014" name="Int. J. Syst. Evol. Microbiol.">
        <title>Complete genome of a new Firmicutes species belonging to the dominant human colonic microbiota ('Ruminococcus bicirculans') reveals two chromosomes and a selective capacity to utilize plant glucans.</title>
        <authorList>
            <consortium name="NISC Comparative Sequencing Program"/>
            <person name="Wegmann U."/>
            <person name="Louis P."/>
            <person name="Goesmann A."/>
            <person name="Henrissat B."/>
            <person name="Duncan S.H."/>
            <person name="Flint H.J."/>
        </authorList>
    </citation>
    <scope>NUCLEOTIDE SEQUENCE</scope>
    <source>
        <strain evidence="3">NBRC 107710</strain>
    </source>
</reference>
<evidence type="ECO:0000313" key="5">
    <source>
        <dbReference type="Proteomes" id="UP000517759"/>
    </source>
</evidence>
<dbReference type="EMBL" id="BSPG01000005">
    <property type="protein sequence ID" value="GLS43489.1"/>
    <property type="molecule type" value="Genomic_DNA"/>
</dbReference>
<dbReference type="EMBL" id="JACIDN010000001">
    <property type="protein sequence ID" value="MBB3900613.1"/>
    <property type="molecule type" value="Genomic_DNA"/>
</dbReference>
<keyword evidence="2" id="KW-0732">Signal</keyword>
<evidence type="ECO:0000256" key="1">
    <source>
        <dbReference type="SAM" id="MobiDB-lite"/>
    </source>
</evidence>